<organism evidence="3 4">
    <name type="scientific">Rhizorhabdus dicambivorans</name>
    <dbReference type="NCBI Taxonomy" id="1850238"/>
    <lineage>
        <taxon>Bacteria</taxon>
        <taxon>Pseudomonadati</taxon>
        <taxon>Pseudomonadota</taxon>
        <taxon>Alphaproteobacteria</taxon>
        <taxon>Sphingomonadales</taxon>
        <taxon>Sphingomonadaceae</taxon>
        <taxon>Rhizorhabdus</taxon>
    </lineage>
</organism>
<name>A0A2A4FU90_9SPHN</name>
<evidence type="ECO:0000256" key="1">
    <source>
        <dbReference type="ARBA" id="ARBA00022603"/>
    </source>
</evidence>
<keyword evidence="1 3" id="KW-0489">Methyltransferase</keyword>
<dbReference type="InterPro" id="IPR003788">
    <property type="entry name" value="NDUFAF7"/>
</dbReference>
<dbReference type="KEGG" id="rdi:CMV14_08900"/>
<keyword evidence="4" id="KW-1185">Reference proteome</keyword>
<keyword evidence="2 3" id="KW-0808">Transferase</keyword>
<comment type="caution">
    <text evidence="3">The sequence shown here is derived from an EMBL/GenBank/DDBJ whole genome shotgun (WGS) entry which is preliminary data.</text>
</comment>
<dbReference type="PANTHER" id="PTHR12049">
    <property type="entry name" value="PROTEIN ARGININE METHYLTRANSFERASE NDUFAF7, MITOCHONDRIAL"/>
    <property type="match status" value="1"/>
</dbReference>
<dbReference type="SUPFAM" id="SSF53335">
    <property type="entry name" value="S-adenosyl-L-methionine-dependent methyltransferases"/>
    <property type="match status" value="1"/>
</dbReference>
<evidence type="ECO:0000313" key="4">
    <source>
        <dbReference type="Proteomes" id="UP000218934"/>
    </source>
</evidence>
<proteinExistence type="predicted"/>
<gene>
    <name evidence="3" type="ORF">COO09_13830</name>
</gene>
<accession>A0A2A4FU90</accession>
<dbReference type="PANTHER" id="PTHR12049:SF7">
    <property type="entry name" value="PROTEIN ARGININE METHYLTRANSFERASE NDUFAF7, MITOCHONDRIAL"/>
    <property type="match status" value="1"/>
</dbReference>
<dbReference type="OrthoDB" id="9794208at2"/>
<dbReference type="GO" id="GO:0035243">
    <property type="term" value="F:protein-arginine omega-N symmetric methyltransferase activity"/>
    <property type="evidence" value="ECO:0007669"/>
    <property type="project" value="TreeGrafter"/>
</dbReference>
<reference evidence="3 4" key="1">
    <citation type="submission" date="2017-09" db="EMBL/GenBank/DDBJ databases">
        <title>The Catabolism of 3,6-Dichlorosalicylic acid is Initiated by the Cytochrome P450 Monooxygenase DsmABC in Rhizorhabdus dicambivorans Ndbn-20.</title>
        <authorList>
            <person name="Na L."/>
        </authorList>
    </citation>
    <scope>NUCLEOTIDE SEQUENCE [LARGE SCALE GENOMIC DNA]</scope>
    <source>
        <strain evidence="3 4">Ndbn-20m</strain>
    </source>
</reference>
<dbReference type="InterPro" id="IPR038375">
    <property type="entry name" value="NDUFAF7_sf"/>
</dbReference>
<evidence type="ECO:0000313" key="3">
    <source>
        <dbReference type="EMBL" id="PCE41699.1"/>
    </source>
</evidence>
<dbReference type="GO" id="GO:0032259">
    <property type="term" value="P:methylation"/>
    <property type="evidence" value="ECO:0007669"/>
    <property type="project" value="UniProtKB-KW"/>
</dbReference>
<sequence length="354" mass="38581">MTIQDALSEALIERIREEGPIPVADYMEAANGHYYASHDPFGVKGDFITSPEISQMFGEMIGIWFADLWARSRTHDVHYVELGPGRGTLAADALRAIGAQGRHPISVHFVETSPVLRKLQKERVPHATWHDSIATLPTTGPMIIIANEFFDALPFRQYIKTYGGWRERMVRHGVEGFEPVPGTEPVEDLIPEHLHAAHAGSIYETSPAGLLIARALAARVARQGGALLAIDYGHENYDAGDTLQALNAHAYADVFSNPGQNDLTCHVDFTALGAAGKLGGARVEGPVSQSYFLGTLGITARAAALARRHPDRQEEIGSAHHRLTSEEEMGTLFRAIAMVAPRWPKPAGFEVVEG</sequence>
<dbReference type="AlphaFoldDB" id="A0A2A4FU90"/>
<dbReference type="Gene3D" id="3.40.50.12710">
    <property type="match status" value="1"/>
</dbReference>
<evidence type="ECO:0000256" key="2">
    <source>
        <dbReference type="ARBA" id="ARBA00022679"/>
    </source>
</evidence>
<dbReference type="Pfam" id="PF02636">
    <property type="entry name" value="Methyltransf_28"/>
    <property type="match status" value="1"/>
</dbReference>
<dbReference type="RefSeq" id="WP_066964522.1">
    <property type="nucleotide sequence ID" value="NZ_CP023449.1"/>
</dbReference>
<dbReference type="EMBL" id="NWUF01000013">
    <property type="protein sequence ID" value="PCE41699.1"/>
    <property type="molecule type" value="Genomic_DNA"/>
</dbReference>
<protein>
    <submittedName>
        <fullName evidence="3">SAM-dependent methyltransferase</fullName>
    </submittedName>
</protein>
<dbReference type="Proteomes" id="UP000218934">
    <property type="component" value="Unassembled WGS sequence"/>
</dbReference>
<dbReference type="InterPro" id="IPR029063">
    <property type="entry name" value="SAM-dependent_MTases_sf"/>
</dbReference>